<evidence type="ECO:0000256" key="1">
    <source>
        <dbReference type="SAM" id="Phobius"/>
    </source>
</evidence>
<evidence type="ECO:0000313" key="2">
    <source>
        <dbReference type="EMBL" id="MCH4294148.1"/>
    </source>
</evidence>
<sequence length="65" mass="7232">MEITILSLLILLVVLHCLFGYKAISNDAKITPAQKLLWCVLSLSLGPAGYYFYQGLIPCDMLGRE</sequence>
<reference evidence="2 3" key="1">
    <citation type="submission" date="2022-02" db="EMBL/GenBank/DDBJ databases">
        <title>The genome sequence of Shewanella sp. 3B26.</title>
        <authorList>
            <person name="Du J."/>
        </authorList>
    </citation>
    <scope>NUCLEOTIDE SEQUENCE [LARGE SCALE GENOMIC DNA]</scope>
    <source>
        <strain evidence="2 3">3B26</strain>
    </source>
</reference>
<gene>
    <name evidence="2" type="ORF">MJ923_07505</name>
</gene>
<evidence type="ECO:0000313" key="3">
    <source>
        <dbReference type="Proteomes" id="UP001297581"/>
    </source>
</evidence>
<accession>A0AAJ1BGA8</accession>
<keyword evidence="1" id="KW-1133">Transmembrane helix</keyword>
<comment type="caution">
    <text evidence="2">The sequence shown here is derived from an EMBL/GenBank/DDBJ whole genome shotgun (WGS) entry which is preliminary data.</text>
</comment>
<organism evidence="2 3">
    <name type="scientific">Shewanella zhuhaiensis</name>
    <dbReference type="NCBI Taxonomy" id="2919576"/>
    <lineage>
        <taxon>Bacteria</taxon>
        <taxon>Pseudomonadati</taxon>
        <taxon>Pseudomonadota</taxon>
        <taxon>Gammaproteobacteria</taxon>
        <taxon>Alteromonadales</taxon>
        <taxon>Shewanellaceae</taxon>
        <taxon>Shewanella</taxon>
    </lineage>
</organism>
<dbReference type="EMBL" id="JAKUDL010000002">
    <property type="protein sequence ID" value="MCH4294148.1"/>
    <property type="molecule type" value="Genomic_DNA"/>
</dbReference>
<dbReference type="AlphaFoldDB" id="A0AAJ1BGA8"/>
<feature type="transmembrane region" description="Helical" evidence="1">
    <location>
        <begin position="6"/>
        <end position="24"/>
    </location>
</feature>
<dbReference type="RefSeq" id="WP_126167148.1">
    <property type="nucleotide sequence ID" value="NZ_JAKUDL010000002.1"/>
</dbReference>
<proteinExistence type="predicted"/>
<dbReference type="Proteomes" id="UP001297581">
    <property type="component" value="Unassembled WGS sequence"/>
</dbReference>
<feature type="transmembrane region" description="Helical" evidence="1">
    <location>
        <begin position="36"/>
        <end position="53"/>
    </location>
</feature>
<keyword evidence="1" id="KW-0472">Membrane</keyword>
<protein>
    <submittedName>
        <fullName evidence="2">Uncharacterized protein</fullName>
    </submittedName>
</protein>
<keyword evidence="3" id="KW-1185">Reference proteome</keyword>
<keyword evidence="1" id="KW-0812">Transmembrane</keyword>
<name>A0AAJ1BGA8_9GAMM</name>